<dbReference type="Gene3D" id="1.25.40.20">
    <property type="entry name" value="Ankyrin repeat-containing domain"/>
    <property type="match status" value="2"/>
</dbReference>
<dbReference type="GO" id="GO:0005634">
    <property type="term" value="C:nucleus"/>
    <property type="evidence" value="ECO:0007669"/>
    <property type="project" value="TreeGrafter"/>
</dbReference>
<feature type="repeat" description="ANK" evidence="3">
    <location>
        <begin position="901"/>
        <end position="933"/>
    </location>
</feature>
<evidence type="ECO:0000256" key="1">
    <source>
        <dbReference type="ARBA" id="ARBA00022737"/>
    </source>
</evidence>
<dbReference type="Pfam" id="PF22939">
    <property type="entry name" value="WHD_GPIID"/>
    <property type="match status" value="1"/>
</dbReference>
<name>A0AAD6SCQ9_9AGAR</name>
<feature type="repeat" description="ANK" evidence="3">
    <location>
        <begin position="769"/>
        <end position="801"/>
    </location>
</feature>
<feature type="repeat" description="ANK" evidence="3">
    <location>
        <begin position="604"/>
        <end position="636"/>
    </location>
</feature>
<dbReference type="PRINTS" id="PR01415">
    <property type="entry name" value="ANKYRIN"/>
</dbReference>
<dbReference type="Pfam" id="PF00023">
    <property type="entry name" value="Ank"/>
    <property type="match status" value="3"/>
</dbReference>
<dbReference type="InterPro" id="IPR050776">
    <property type="entry name" value="Ank_Repeat/CDKN_Inhibitor"/>
</dbReference>
<feature type="repeat" description="ANK" evidence="3">
    <location>
        <begin position="1000"/>
        <end position="1032"/>
    </location>
</feature>
<feature type="repeat" description="ANK" evidence="3">
    <location>
        <begin position="571"/>
        <end position="603"/>
    </location>
</feature>
<dbReference type="Gene3D" id="3.40.50.300">
    <property type="entry name" value="P-loop containing nucleotide triphosphate hydrolases"/>
    <property type="match status" value="1"/>
</dbReference>
<dbReference type="SMART" id="SM00248">
    <property type="entry name" value="ANK"/>
    <property type="match status" value="16"/>
</dbReference>
<feature type="region of interest" description="Disordered" evidence="4">
    <location>
        <begin position="1095"/>
        <end position="1127"/>
    </location>
</feature>
<dbReference type="Pfam" id="PF24883">
    <property type="entry name" value="NPHP3_N"/>
    <property type="match status" value="1"/>
</dbReference>
<evidence type="ECO:0000256" key="3">
    <source>
        <dbReference type="PROSITE-ProRule" id="PRU00023"/>
    </source>
</evidence>
<dbReference type="EMBL" id="JARJCM010000159">
    <property type="protein sequence ID" value="KAJ7025080.1"/>
    <property type="molecule type" value="Genomic_DNA"/>
</dbReference>
<dbReference type="PROSITE" id="PS50297">
    <property type="entry name" value="ANK_REP_REGION"/>
    <property type="match status" value="16"/>
</dbReference>
<evidence type="ECO:0000259" key="6">
    <source>
        <dbReference type="Pfam" id="PF24883"/>
    </source>
</evidence>
<feature type="domain" description="GPI inositol-deacylase winged helix" evidence="5">
    <location>
        <begin position="359"/>
        <end position="438"/>
    </location>
</feature>
<feature type="domain" description="Nephrocystin 3-like N-terminal" evidence="6">
    <location>
        <begin position="89"/>
        <end position="249"/>
    </location>
</feature>
<keyword evidence="1" id="KW-0677">Repeat</keyword>
<keyword evidence="8" id="KW-1185">Reference proteome</keyword>
<organism evidence="7 8">
    <name type="scientific">Mycena alexandri</name>
    <dbReference type="NCBI Taxonomy" id="1745969"/>
    <lineage>
        <taxon>Eukaryota</taxon>
        <taxon>Fungi</taxon>
        <taxon>Dikarya</taxon>
        <taxon>Basidiomycota</taxon>
        <taxon>Agaricomycotina</taxon>
        <taxon>Agaricomycetes</taxon>
        <taxon>Agaricomycetidae</taxon>
        <taxon>Agaricales</taxon>
        <taxon>Marasmiineae</taxon>
        <taxon>Mycenaceae</taxon>
        <taxon>Mycena</taxon>
    </lineage>
</organism>
<feature type="repeat" description="ANK" evidence="3">
    <location>
        <begin position="736"/>
        <end position="768"/>
    </location>
</feature>
<feature type="compositionally biased region" description="Low complexity" evidence="4">
    <location>
        <begin position="1105"/>
        <end position="1120"/>
    </location>
</feature>
<protein>
    <submittedName>
        <fullName evidence="7">Ankyrin repeat-containing domain protein</fullName>
    </submittedName>
</protein>
<dbReference type="Pfam" id="PF12796">
    <property type="entry name" value="Ank_2"/>
    <property type="match status" value="5"/>
</dbReference>
<gene>
    <name evidence="7" type="ORF">C8F04DRAFT_1239347</name>
</gene>
<feature type="repeat" description="ANK" evidence="3">
    <location>
        <begin position="673"/>
        <end position="702"/>
    </location>
</feature>
<dbReference type="InterPro" id="IPR056884">
    <property type="entry name" value="NPHP3-like_N"/>
</dbReference>
<sequence>MTHPHGDSYIVNLKGGEGGAGGSGGIWGGNGGVGEAPKLYLDADIMHIVIQRGGREEGIDITRRAFLDWLSPLNFFLRQADILRVRTKGTGEWLLKHPLFVQWESGSESTLWCHGIPGAGKTVLVSMVVDHLSAAHRNNRDIGVACIYLNHKEADNQTPSRLLAGIWRQLVLDRDIGSIAENLYKQHQEKGTAPSLEEVDNVVRSSVKEFSQVFIIVDAMDEYPEFQREILLQHLAVMGSNVNLMITSRPNIAPESASFPNLETLDIQAAPGDIQAYINAQIESSPHLSRHIRRKPELQEEIITKVMDTADGMFLLAKLYVQFLSTKNTIGHVREALKEPPKNLYDSYDIAMQQIEAQNEDNRKTAHSTLIWVVNAKRPLTVSELTVALAIKPGAQSLNEDYILDIETVLAVCAGLVIVDKESSVVRLVHYTTQEYLDSIQALLFPNAQTEITHTLLTFLNFDGYPDSSWMTLQTKDLPSLVEYSQYCLAHATGQGEFQLRKVLLEFFGRAFPWKKTLAGVEHSWRCKWTSMPWNYPDWPSQPSVLWISAAANLVCTVKLHLDQASLQLDSEHPEIIVASYYGHAEIVSLLLDKGADINAAGGEYKSPLQAAAAEGHKEIVGILLEKGADVDVTRGFHGSSLQVAANRGHTQIVDMLLEKGANVNAAGGFYGSSLQAAADQGHTEIVGILLERGADLNAAGGFHGSSLQAAAVRGHTETVSLLLERGADVNAAGERYGSSLQAAATGGHTEIVGILLEKGADVNAAGGEYKSPLQAAADRGHTEIVGMLLERGADVNATRGQYRSSLQAAAVGGHTEIVGILLEKGADVNAAGGEYESPLQAAADRGHTEIVAMLLEKGADVNAAGIFYGSSLQAAADRGHTEIVGMLLEKGADVNAAGGRYESSLQAAAAEGHTEIVRMLLEKGADVDATRGFHGSSLQVAANRGHTQIVGMLLEKGANVNAGGGFYGSSLQAAADQGHTEIVGLLLEKGADVNAAGGEYESPLQAAADRGYTEIVGMLLEKGADVNAAGRFYGNSLQAAADQGHTEIVGMLLERGADINAAGRICGSSLQAAADRGHTEIVSILLKKGADVNATKIGSKDGDNGSSGSDNDQSNNSGSLEEGLES</sequence>
<dbReference type="InterPro" id="IPR054471">
    <property type="entry name" value="GPIID_WHD"/>
</dbReference>
<dbReference type="PROSITE" id="PS50088">
    <property type="entry name" value="ANK_REPEAT"/>
    <property type="match status" value="16"/>
</dbReference>
<evidence type="ECO:0000313" key="7">
    <source>
        <dbReference type="EMBL" id="KAJ7025080.1"/>
    </source>
</evidence>
<evidence type="ECO:0000256" key="4">
    <source>
        <dbReference type="SAM" id="MobiDB-lite"/>
    </source>
</evidence>
<evidence type="ECO:0000256" key="2">
    <source>
        <dbReference type="ARBA" id="ARBA00023043"/>
    </source>
</evidence>
<dbReference type="SUPFAM" id="SSF48403">
    <property type="entry name" value="Ankyrin repeat"/>
    <property type="match status" value="2"/>
</dbReference>
<feature type="repeat" description="ANK" evidence="3">
    <location>
        <begin position="934"/>
        <end position="966"/>
    </location>
</feature>
<dbReference type="PANTHER" id="PTHR24201:SF16">
    <property type="entry name" value="ANKYRIN-1-LIKE-RELATED"/>
    <property type="match status" value="1"/>
</dbReference>
<dbReference type="PANTHER" id="PTHR24201">
    <property type="entry name" value="ANK_REP_REGION DOMAIN-CONTAINING PROTEIN"/>
    <property type="match status" value="1"/>
</dbReference>
<evidence type="ECO:0000259" key="5">
    <source>
        <dbReference type="Pfam" id="PF22939"/>
    </source>
</evidence>
<dbReference type="InterPro" id="IPR036770">
    <property type="entry name" value="Ankyrin_rpt-contain_sf"/>
</dbReference>
<dbReference type="SUPFAM" id="SSF52540">
    <property type="entry name" value="P-loop containing nucleoside triphosphate hydrolases"/>
    <property type="match status" value="1"/>
</dbReference>
<feature type="repeat" description="ANK" evidence="3">
    <location>
        <begin position="1069"/>
        <end position="1098"/>
    </location>
</feature>
<feature type="repeat" description="ANK" evidence="3">
    <location>
        <begin position="970"/>
        <end position="999"/>
    </location>
</feature>
<reference evidence="7" key="1">
    <citation type="submission" date="2023-03" db="EMBL/GenBank/DDBJ databases">
        <title>Massive genome expansion in bonnet fungi (Mycena s.s.) driven by repeated elements and novel gene families across ecological guilds.</title>
        <authorList>
            <consortium name="Lawrence Berkeley National Laboratory"/>
            <person name="Harder C.B."/>
            <person name="Miyauchi S."/>
            <person name="Viragh M."/>
            <person name="Kuo A."/>
            <person name="Thoen E."/>
            <person name="Andreopoulos B."/>
            <person name="Lu D."/>
            <person name="Skrede I."/>
            <person name="Drula E."/>
            <person name="Henrissat B."/>
            <person name="Morin E."/>
            <person name="Kohler A."/>
            <person name="Barry K."/>
            <person name="LaButti K."/>
            <person name="Morin E."/>
            <person name="Salamov A."/>
            <person name="Lipzen A."/>
            <person name="Mereny Z."/>
            <person name="Hegedus B."/>
            <person name="Baldrian P."/>
            <person name="Stursova M."/>
            <person name="Weitz H."/>
            <person name="Taylor A."/>
            <person name="Grigoriev I.V."/>
            <person name="Nagy L.G."/>
            <person name="Martin F."/>
            <person name="Kauserud H."/>
        </authorList>
    </citation>
    <scope>NUCLEOTIDE SEQUENCE</scope>
    <source>
        <strain evidence="7">CBHHK200</strain>
    </source>
</reference>
<feature type="repeat" description="ANK" evidence="3">
    <location>
        <begin position="871"/>
        <end position="900"/>
    </location>
</feature>
<dbReference type="InterPro" id="IPR002110">
    <property type="entry name" value="Ankyrin_rpt"/>
</dbReference>
<dbReference type="AlphaFoldDB" id="A0AAD6SCQ9"/>
<feature type="repeat" description="ANK" evidence="3">
    <location>
        <begin position="802"/>
        <end position="834"/>
    </location>
</feature>
<dbReference type="Proteomes" id="UP001218188">
    <property type="component" value="Unassembled WGS sequence"/>
</dbReference>
<evidence type="ECO:0000313" key="8">
    <source>
        <dbReference type="Proteomes" id="UP001218188"/>
    </source>
</evidence>
<keyword evidence="2 3" id="KW-0040">ANK repeat</keyword>
<feature type="repeat" description="ANK" evidence="3">
    <location>
        <begin position="703"/>
        <end position="735"/>
    </location>
</feature>
<dbReference type="InterPro" id="IPR027417">
    <property type="entry name" value="P-loop_NTPase"/>
</dbReference>
<feature type="repeat" description="ANK" evidence="3">
    <location>
        <begin position="1038"/>
        <end position="1065"/>
    </location>
</feature>
<accession>A0AAD6SCQ9</accession>
<feature type="repeat" description="ANK" evidence="3">
    <location>
        <begin position="835"/>
        <end position="867"/>
    </location>
</feature>
<feature type="repeat" description="ANK" evidence="3">
    <location>
        <begin position="637"/>
        <end position="669"/>
    </location>
</feature>
<proteinExistence type="predicted"/>
<comment type="caution">
    <text evidence="7">The sequence shown here is derived from an EMBL/GenBank/DDBJ whole genome shotgun (WGS) entry which is preliminary data.</text>
</comment>